<dbReference type="Proteomes" id="UP000036681">
    <property type="component" value="Unplaced"/>
</dbReference>
<keyword evidence="1" id="KW-1185">Reference proteome</keyword>
<accession>A0A0M3HF50</accession>
<sequence>MQSHDQKVQDIHYETKAGYDCSRRQNIGRDAKGLVCHNLHKKFALIVALDVSVDWAISSAVKERRLPMERPISISLACGDYC</sequence>
<organism evidence="1 2">
    <name type="scientific">Ascaris lumbricoides</name>
    <name type="common">Giant roundworm</name>
    <dbReference type="NCBI Taxonomy" id="6252"/>
    <lineage>
        <taxon>Eukaryota</taxon>
        <taxon>Metazoa</taxon>
        <taxon>Ecdysozoa</taxon>
        <taxon>Nematoda</taxon>
        <taxon>Chromadorea</taxon>
        <taxon>Rhabditida</taxon>
        <taxon>Spirurina</taxon>
        <taxon>Ascaridomorpha</taxon>
        <taxon>Ascaridoidea</taxon>
        <taxon>Ascarididae</taxon>
        <taxon>Ascaris</taxon>
    </lineage>
</organism>
<proteinExistence type="predicted"/>
<evidence type="ECO:0000313" key="2">
    <source>
        <dbReference type="WBParaSite" id="ALUE_0000014501-mRNA-1"/>
    </source>
</evidence>
<evidence type="ECO:0000313" key="1">
    <source>
        <dbReference type="Proteomes" id="UP000036681"/>
    </source>
</evidence>
<dbReference type="AlphaFoldDB" id="A0A0M3HF50"/>
<reference evidence="2" key="1">
    <citation type="submission" date="2017-02" db="UniProtKB">
        <authorList>
            <consortium name="WormBaseParasite"/>
        </authorList>
    </citation>
    <scope>IDENTIFICATION</scope>
</reference>
<name>A0A0M3HF50_ASCLU</name>
<protein>
    <submittedName>
        <fullName evidence="2">Reverse transcriptase</fullName>
    </submittedName>
</protein>
<dbReference type="WBParaSite" id="ALUE_0000014501-mRNA-1">
    <property type="protein sequence ID" value="ALUE_0000014501-mRNA-1"/>
    <property type="gene ID" value="ALUE_0000014501"/>
</dbReference>